<evidence type="ECO:0000256" key="1">
    <source>
        <dbReference type="SAM" id="Phobius"/>
    </source>
</evidence>
<dbReference type="Proteomes" id="UP000622475">
    <property type="component" value="Unassembled WGS sequence"/>
</dbReference>
<protein>
    <submittedName>
        <fullName evidence="2">Uncharacterized protein</fullName>
    </submittedName>
</protein>
<dbReference type="AlphaFoldDB" id="A0A929L0X0"/>
<keyword evidence="1" id="KW-1133">Transmembrane helix</keyword>
<comment type="caution">
    <text evidence="2">The sequence shown here is derived from an EMBL/GenBank/DDBJ whole genome shotgun (WGS) entry which is preliminary data.</text>
</comment>
<keyword evidence="3" id="KW-1185">Reference proteome</keyword>
<evidence type="ECO:0000313" key="3">
    <source>
        <dbReference type="Proteomes" id="UP000622475"/>
    </source>
</evidence>
<accession>A0A929L0X0</accession>
<evidence type="ECO:0000313" key="2">
    <source>
        <dbReference type="EMBL" id="MBE9664202.1"/>
    </source>
</evidence>
<proteinExistence type="predicted"/>
<gene>
    <name evidence="2" type="ORF">IRJ16_20135</name>
</gene>
<organism evidence="2 3">
    <name type="scientific">Mucilaginibacter myungsuensis</name>
    <dbReference type="NCBI Taxonomy" id="649104"/>
    <lineage>
        <taxon>Bacteria</taxon>
        <taxon>Pseudomonadati</taxon>
        <taxon>Bacteroidota</taxon>
        <taxon>Sphingobacteriia</taxon>
        <taxon>Sphingobacteriales</taxon>
        <taxon>Sphingobacteriaceae</taxon>
        <taxon>Mucilaginibacter</taxon>
    </lineage>
</organism>
<sequence length="80" mass="9054">METLKLNRDLITIWSLALVSIGAVVTTRHVILMLPLLVYMLYKSTRGIITYRGTFLMVPFCIMLMSAFAGIYLVVLRSIS</sequence>
<dbReference type="RefSeq" id="WP_194113449.1">
    <property type="nucleotide sequence ID" value="NZ_JADFFL010000010.1"/>
</dbReference>
<feature type="transmembrane region" description="Helical" evidence="1">
    <location>
        <begin position="54"/>
        <end position="75"/>
    </location>
</feature>
<keyword evidence="1" id="KW-0812">Transmembrane</keyword>
<name>A0A929L0X0_9SPHI</name>
<feature type="transmembrane region" description="Helical" evidence="1">
    <location>
        <begin position="12"/>
        <end position="42"/>
    </location>
</feature>
<reference evidence="2" key="1">
    <citation type="submission" date="2020-10" db="EMBL/GenBank/DDBJ databases">
        <title>Mucilaginibacter mali sp. nov., isolated from rhizosphere soil of apple orchard.</title>
        <authorList>
            <person name="Lee J.-S."/>
            <person name="Kim H.S."/>
            <person name="Kim J.-S."/>
        </authorList>
    </citation>
    <scope>NUCLEOTIDE SEQUENCE</scope>
    <source>
        <strain evidence="2">KCTC 22746</strain>
    </source>
</reference>
<dbReference type="EMBL" id="JADFFL010000010">
    <property type="protein sequence ID" value="MBE9664202.1"/>
    <property type="molecule type" value="Genomic_DNA"/>
</dbReference>
<keyword evidence="1" id="KW-0472">Membrane</keyword>